<evidence type="ECO:0000256" key="1">
    <source>
        <dbReference type="SAM" id="Coils"/>
    </source>
</evidence>
<dbReference type="EMBL" id="JAZDUA010000092">
    <property type="protein sequence ID" value="KAK7868543.1"/>
    <property type="molecule type" value="Genomic_DNA"/>
</dbReference>
<protein>
    <submittedName>
        <fullName evidence="2">Uncharacterized protein</fullName>
    </submittedName>
</protein>
<comment type="caution">
    <text evidence="2">The sequence shown here is derived from an EMBL/GenBank/DDBJ whole genome shotgun (WGS) entry which is preliminary data.</text>
</comment>
<sequence>MQVSPPAPSEKGDSIEDVLALTYILRRAIAAACKRVSAADALAAGGAGRGEGGVPTRGPAGACAPAPPHRRRWYCALAAPTASGRCAERDTERATGSWRVGRLDLLLFRVQAEAMSLPWALRLLLPLAALLAALLQAAHAQVVEANAGAGGGAVYVSNGGGGGDKYYGQWSIGDMTCYIARDRVNGVLQVVKQCRNGFLGAYHDMTPEEEAMIDSEIKRLEEQKRIMQEKIAESNAILQNTMRSMNNQIQRSMQGFNNYMHQMQQMMQQQFRNAFGSFG</sequence>
<feature type="coiled-coil region" evidence="1">
    <location>
        <begin position="210"/>
        <end position="237"/>
    </location>
</feature>
<evidence type="ECO:0000313" key="2">
    <source>
        <dbReference type="EMBL" id="KAK7868543.1"/>
    </source>
</evidence>
<keyword evidence="3" id="KW-1185">Reference proteome</keyword>
<organism evidence="2 3">
    <name type="scientific">Gryllus longicercus</name>
    <dbReference type="NCBI Taxonomy" id="2509291"/>
    <lineage>
        <taxon>Eukaryota</taxon>
        <taxon>Metazoa</taxon>
        <taxon>Ecdysozoa</taxon>
        <taxon>Arthropoda</taxon>
        <taxon>Hexapoda</taxon>
        <taxon>Insecta</taxon>
        <taxon>Pterygota</taxon>
        <taxon>Neoptera</taxon>
        <taxon>Polyneoptera</taxon>
        <taxon>Orthoptera</taxon>
        <taxon>Ensifera</taxon>
        <taxon>Gryllidea</taxon>
        <taxon>Grylloidea</taxon>
        <taxon>Gryllidae</taxon>
        <taxon>Gryllinae</taxon>
        <taxon>Gryllus</taxon>
    </lineage>
</organism>
<dbReference type="Proteomes" id="UP001378592">
    <property type="component" value="Unassembled WGS sequence"/>
</dbReference>
<keyword evidence="1" id="KW-0175">Coiled coil</keyword>
<proteinExistence type="predicted"/>
<accession>A0AAN9Z566</accession>
<name>A0AAN9Z566_9ORTH</name>
<gene>
    <name evidence="2" type="ORF">R5R35_004825</name>
</gene>
<reference evidence="2 3" key="1">
    <citation type="submission" date="2024-03" db="EMBL/GenBank/DDBJ databases">
        <title>The genome assembly and annotation of the cricket Gryllus longicercus Weissman &amp; Gray.</title>
        <authorList>
            <person name="Szrajer S."/>
            <person name="Gray D."/>
            <person name="Ylla G."/>
        </authorList>
    </citation>
    <scope>NUCLEOTIDE SEQUENCE [LARGE SCALE GENOMIC DNA]</scope>
    <source>
        <strain evidence="2">DAG 2021-001</strain>
        <tissue evidence="2">Whole body minus gut</tissue>
    </source>
</reference>
<dbReference type="AlphaFoldDB" id="A0AAN9Z566"/>
<evidence type="ECO:0000313" key="3">
    <source>
        <dbReference type="Proteomes" id="UP001378592"/>
    </source>
</evidence>